<evidence type="ECO:0000259" key="7">
    <source>
        <dbReference type="Pfam" id="PF00974"/>
    </source>
</evidence>
<feature type="domain" description="Spike glycoprotein fusion" evidence="7">
    <location>
        <begin position="122"/>
        <end position="226"/>
    </location>
</feature>
<reference evidence="9" key="1">
    <citation type="journal article" date="2018" name="Nature">
        <title>The evolutionary history of vertebrate RNA viruses.</title>
        <authorList>
            <person name="Shi M."/>
            <person name="Lin X.D."/>
            <person name="Chen X."/>
            <person name="Tian J.H."/>
            <person name="Chen L.J."/>
            <person name="Li K."/>
            <person name="Wang W."/>
            <person name="Eden J.S."/>
            <person name="Shen J.J."/>
            <person name="Liu L."/>
            <person name="Holmes E.C."/>
            <person name="Zhang Y.Z."/>
        </authorList>
    </citation>
    <scope>NUCLEOTIDE SEQUENCE</scope>
    <source>
        <strain evidence="9">XYHYC188111</strain>
    </source>
</reference>
<keyword evidence="3" id="KW-0946">Virion</keyword>
<dbReference type="InterPro" id="IPR001903">
    <property type="entry name" value="Rhabdo_glycop_FD"/>
</dbReference>
<dbReference type="EMBL" id="MG600014">
    <property type="protein sequence ID" value="AVM87293.1"/>
    <property type="molecule type" value="Viral_cRNA"/>
</dbReference>
<keyword evidence="6" id="KW-1133">Transmembrane helix</keyword>
<protein>
    <submittedName>
        <fullName evidence="9">Glycoprotein</fullName>
    </submittedName>
</protein>
<keyword evidence="5" id="KW-0325">Glycoprotein</keyword>
<sequence>MLLCISMTIWSVLSVMGQEPNHPIYSQGPIPTKDVKIKGPYRRFWAPSVTNESLKLVSHSSKLSTSLVNGNINIPVKALTPWDNISPIKIECSFTTPIIDKTSSTLVYLNDDQRSTTEVESTMCTAWNLKVNCQTSFLGYKNITKTKQYEPITYQECLKTMNKSIIESIFDLKDDGLFPPTRCKWYSSETVEKSVITRNPVTADYDPFTDSLRHGLLNPEFCKGRCCDTKLPNSVMCPNKEAKTICSSWKAIHVYTSFYGIQIEDSDVSIPFADSCCFRYCGFPARRLIGGGVVVIKNHDGVGPIGCDTWCHDIHEVNTKADNSRVVSLTELETRQSERCMDARDLIVATGSVSTHTLSKLAPVINSGILPIYRISKGKLQRRLAIYEKASAFSYHPERLCATLAADSTKTWCLYSDSDSVFELTTGSQRDKNNIRSDMKETSLINGVHNGDDGVLTPPYTWGIVRVSQFHRNLTREWILTPPEIIEIHDLPKPDPIVEFDDEDFLSNLSWAGQFISRYRQWVKGAIGGLSVLLIIVLIYMVFRCAARIVSWIPKRRERGQPDLEMQRIPRYQRVEGW</sequence>
<dbReference type="SUPFAM" id="SSF161008">
    <property type="entry name" value="Viral glycoprotein ectodomain-like"/>
    <property type="match status" value="1"/>
</dbReference>
<dbReference type="GO" id="GO:0019031">
    <property type="term" value="C:viral envelope"/>
    <property type="evidence" value="ECO:0007669"/>
    <property type="project" value="InterPro"/>
</dbReference>
<evidence type="ECO:0000256" key="6">
    <source>
        <dbReference type="SAM" id="Phobius"/>
    </source>
</evidence>
<accession>A0A2P1GMR8</accession>
<name>A0A2P1GMR8_9RHAB</name>
<evidence type="ECO:0000256" key="4">
    <source>
        <dbReference type="ARBA" id="ARBA00023136"/>
    </source>
</evidence>
<evidence type="ECO:0000256" key="5">
    <source>
        <dbReference type="ARBA" id="ARBA00023180"/>
    </source>
</evidence>
<evidence type="ECO:0000259" key="8">
    <source>
        <dbReference type="Pfam" id="PF24833"/>
    </source>
</evidence>
<keyword evidence="6" id="KW-0812">Transmembrane</keyword>
<dbReference type="GO" id="GO:0055036">
    <property type="term" value="C:virion membrane"/>
    <property type="evidence" value="ECO:0007669"/>
    <property type="project" value="UniProtKB-SubCell"/>
</dbReference>
<evidence type="ECO:0000256" key="1">
    <source>
        <dbReference type="ARBA" id="ARBA00004182"/>
    </source>
</evidence>
<dbReference type="InterPro" id="IPR055447">
    <property type="entry name" value="Rhabdo_glycop_CD"/>
</dbReference>
<dbReference type="Pfam" id="PF24833">
    <property type="entry name" value="Rhabdo_glycop_CD"/>
    <property type="match status" value="1"/>
</dbReference>
<organism evidence="9">
    <name type="scientific">Wenling dimarhabdovirus 1</name>
    <dbReference type="NCBI Taxonomy" id="2116359"/>
    <lineage>
        <taxon>Viruses</taxon>
        <taxon>Riboviria</taxon>
        <taxon>Orthornavirae</taxon>
        <taxon>Negarnaviricota</taxon>
        <taxon>Haploviricotina</taxon>
        <taxon>Monjiviricetes</taxon>
        <taxon>Mononegavirales</taxon>
        <taxon>Rhabdoviridae</taxon>
        <taxon>Rhabdoviridae incertae sedis</taxon>
        <taxon>Betaplatrhavirus</taxon>
        <taxon>Betaplatrhavirus wenling</taxon>
    </lineage>
</organism>
<evidence type="ECO:0000313" key="9">
    <source>
        <dbReference type="EMBL" id="AVM87293.1"/>
    </source>
</evidence>
<evidence type="ECO:0000256" key="3">
    <source>
        <dbReference type="ARBA" id="ARBA00022844"/>
    </source>
</evidence>
<keyword evidence="4 6" id="KW-0472">Membrane</keyword>
<evidence type="ECO:0000256" key="2">
    <source>
        <dbReference type="ARBA" id="ARBA00022729"/>
    </source>
</evidence>
<keyword evidence="2" id="KW-0732">Signal</keyword>
<dbReference type="Pfam" id="PF00974">
    <property type="entry name" value="Rhabdo_glycop_FD"/>
    <property type="match status" value="1"/>
</dbReference>
<feature type="domain" description="Spike glycoprotein G central" evidence="8">
    <location>
        <begin position="310"/>
        <end position="432"/>
    </location>
</feature>
<proteinExistence type="predicted"/>
<comment type="subcellular location">
    <subcellularLocation>
        <location evidence="1">Virion membrane</location>
    </subcellularLocation>
</comment>
<feature type="transmembrane region" description="Helical" evidence="6">
    <location>
        <begin position="526"/>
        <end position="547"/>
    </location>
</feature>